<keyword evidence="2" id="KW-0479">Metal-binding</keyword>
<evidence type="ECO:0000259" key="5">
    <source>
        <dbReference type="Pfam" id="PF17954"/>
    </source>
</evidence>
<dbReference type="OrthoDB" id="9780903at2"/>
<dbReference type="Gene3D" id="2.60.120.10">
    <property type="entry name" value="Jelly Rolls"/>
    <property type="match status" value="2"/>
</dbReference>
<dbReference type="RefSeq" id="WP_143554617.1">
    <property type="nucleotide sequence ID" value="NZ_VJWA01000001.1"/>
</dbReference>
<dbReference type="PIRSF" id="PIRSF006232">
    <property type="entry name" value="Pirin"/>
    <property type="match status" value="1"/>
</dbReference>
<dbReference type="SUPFAM" id="SSF51182">
    <property type="entry name" value="RmlC-like cupins"/>
    <property type="match status" value="1"/>
</dbReference>
<dbReference type="Pfam" id="PF17954">
    <property type="entry name" value="Pirin_C_2"/>
    <property type="match status" value="1"/>
</dbReference>
<evidence type="ECO:0000256" key="2">
    <source>
        <dbReference type="PIRSR" id="PIRSR006232-1"/>
    </source>
</evidence>
<evidence type="ECO:0000259" key="4">
    <source>
        <dbReference type="Pfam" id="PF02678"/>
    </source>
</evidence>
<dbReference type="CDD" id="cd02910">
    <property type="entry name" value="cupin_Yhhw_N"/>
    <property type="match status" value="1"/>
</dbReference>
<dbReference type="PANTHER" id="PTHR43212:SF3">
    <property type="entry name" value="QUERCETIN 2,3-DIOXYGENASE"/>
    <property type="match status" value="1"/>
</dbReference>
<dbReference type="Proteomes" id="UP000317894">
    <property type="component" value="Unassembled WGS sequence"/>
</dbReference>
<keyword evidence="7" id="KW-1185">Reference proteome</keyword>
<dbReference type="PANTHER" id="PTHR43212">
    <property type="entry name" value="QUERCETIN 2,3-DIOXYGENASE"/>
    <property type="match status" value="1"/>
</dbReference>
<organism evidence="6 7">
    <name type="scientific">Glacieibacterium frigidum</name>
    <dbReference type="NCBI Taxonomy" id="2593303"/>
    <lineage>
        <taxon>Bacteria</taxon>
        <taxon>Pseudomonadati</taxon>
        <taxon>Pseudomonadota</taxon>
        <taxon>Alphaproteobacteria</taxon>
        <taxon>Sphingomonadales</taxon>
        <taxon>Sphingosinicellaceae</taxon>
        <taxon>Glacieibacterium</taxon>
    </lineage>
</organism>
<feature type="binding site" evidence="2">
    <location>
        <position position="57"/>
    </location>
    <ligand>
        <name>Fe cation</name>
        <dbReference type="ChEBI" id="CHEBI:24875"/>
    </ligand>
</feature>
<comment type="similarity">
    <text evidence="1 3">Belongs to the pirin family.</text>
</comment>
<feature type="binding site" evidence="2">
    <location>
        <position position="101"/>
    </location>
    <ligand>
        <name>Fe cation</name>
        <dbReference type="ChEBI" id="CHEBI:24875"/>
    </ligand>
</feature>
<dbReference type="EMBL" id="VJWA01000001">
    <property type="protein sequence ID" value="TRW17072.1"/>
    <property type="molecule type" value="Genomic_DNA"/>
</dbReference>
<feature type="domain" description="Quercetin 2,3-dioxygenase C-terminal cupin" evidence="5">
    <location>
        <begin position="150"/>
        <end position="229"/>
    </location>
</feature>
<keyword evidence="2" id="KW-0408">Iron</keyword>
<protein>
    <submittedName>
        <fullName evidence="6">Pirin family protein</fullName>
    </submittedName>
</protein>
<accession>A0A552UFS0</accession>
<name>A0A552UFS0_9SPHN</name>
<evidence type="ECO:0000313" key="7">
    <source>
        <dbReference type="Proteomes" id="UP000317894"/>
    </source>
</evidence>
<dbReference type="AlphaFoldDB" id="A0A552UFS0"/>
<dbReference type="GO" id="GO:0046872">
    <property type="term" value="F:metal ion binding"/>
    <property type="evidence" value="ECO:0007669"/>
    <property type="project" value="UniProtKB-KW"/>
</dbReference>
<sequence length="230" mass="23916">MITHRPAAARGHANHGWLDSFHSFSFADYHDPAQMGFRALRVVNEDRVAGGGGFPTHAHSDMEIVTYIVDGALEHKDSTGTGAIILPGDAQRMSAGTGIRHSEFNASTTAPVHLLQIWLLPNVRGIAPGYEQATLPSVPEGDSRLDLIGGPDGGAVTIRSDATLHRAIVGAGGTLEVPISRGHAWVQAVKGNATLGDLALAPGDGAAVTGETALHLASEDGAELLVFDLS</sequence>
<dbReference type="InterPro" id="IPR003829">
    <property type="entry name" value="Pirin_N_dom"/>
</dbReference>
<proteinExistence type="inferred from homology"/>
<dbReference type="InterPro" id="IPR041602">
    <property type="entry name" value="Quercetinase_C"/>
</dbReference>
<dbReference type="Pfam" id="PF02678">
    <property type="entry name" value="Pirin"/>
    <property type="match status" value="1"/>
</dbReference>
<reference evidence="6 7" key="1">
    <citation type="submission" date="2019-07" db="EMBL/GenBank/DDBJ databases">
        <title>Novel species isolated from glacier.</title>
        <authorList>
            <person name="Liu Q."/>
            <person name="Xin Y.-H."/>
        </authorList>
    </citation>
    <scope>NUCLEOTIDE SEQUENCE [LARGE SCALE GENOMIC DNA]</scope>
    <source>
        <strain evidence="6 7">LB1R16</strain>
    </source>
</reference>
<dbReference type="InterPro" id="IPR011051">
    <property type="entry name" value="RmlC_Cupin_sf"/>
</dbReference>
<evidence type="ECO:0000256" key="1">
    <source>
        <dbReference type="ARBA" id="ARBA00008416"/>
    </source>
</evidence>
<evidence type="ECO:0000313" key="6">
    <source>
        <dbReference type="EMBL" id="TRW17072.1"/>
    </source>
</evidence>
<dbReference type="InterPro" id="IPR012093">
    <property type="entry name" value="Pirin"/>
</dbReference>
<feature type="binding site" evidence="2">
    <location>
        <position position="103"/>
    </location>
    <ligand>
        <name>Fe cation</name>
        <dbReference type="ChEBI" id="CHEBI:24875"/>
    </ligand>
</feature>
<gene>
    <name evidence="6" type="ORF">FMM06_02385</name>
</gene>
<evidence type="ECO:0000256" key="3">
    <source>
        <dbReference type="RuleBase" id="RU003457"/>
    </source>
</evidence>
<comment type="caution">
    <text evidence="6">The sequence shown here is derived from an EMBL/GenBank/DDBJ whole genome shotgun (WGS) entry which is preliminary data.</text>
</comment>
<comment type="cofactor">
    <cofactor evidence="2">
        <name>Fe cation</name>
        <dbReference type="ChEBI" id="CHEBI:24875"/>
    </cofactor>
    <text evidence="2">Binds 1 Fe cation per subunit.</text>
</comment>
<feature type="binding site" evidence="2">
    <location>
        <position position="59"/>
    </location>
    <ligand>
        <name>Fe cation</name>
        <dbReference type="ChEBI" id="CHEBI:24875"/>
    </ligand>
</feature>
<dbReference type="InterPro" id="IPR014710">
    <property type="entry name" value="RmlC-like_jellyroll"/>
</dbReference>
<feature type="domain" description="Pirin N-terminal" evidence="4">
    <location>
        <begin position="9"/>
        <end position="119"/>
    </location>
</feature>